<reference evidence="2" key="2">
    <citation type="journal article" date="2015" name="Data Brief">
        <title>Shoot transcriptome of the giant reed, Arundo donax.</title>
        <authorList>
            <person name="Barrero R.A."/>
            <person name="Guerrero F.D."/>
            <person name="Moolhuijzen P."/>
            <person name="Goolsby J.A."/>
            <person name="Tidwell J."/>
            <person name="Bellgard S.E."/>
            <person name="Bellgard M.I."/>
        </authorList>
    </citation>
    <scope>NUCLEOTIDE SEQUENCE</scope>
    <source>
        <tissue evidence="2">Shoot tissue taken approximately 20 cm above the soil surface</tissue>
    </source>
</reference>
<organism evidence="2">
    <name type="scientific">Arundo donax</name>
    <name type="common">Giant reed</name>
    <name type="synonym">Donax arundinaceus</name>
    <dbReference type="NCBI Taxonomy" id="35708"/>
    <lineage>
        <taxon>Eukaryota</taxon>
        <taxon>Viridiplantae</taxon>
        <taxon>Streptophyta</taxon>
        <taxon>Embryophyta</taxon>
        <taxon>Tracheophyta</taxon>
        <taxon>Spermatophyta</taxon>
        <taxon>Magnoliopsida</taxon>
        <taxon>Liliopsida</taxon>
        <taxon>Poales</taxon>
        <taxon>Poaceae</taxon>
        <taxon>PACMAD clade</taxon>
        <taxon>Arundinoideae</taxon>
        <taxon>Arundineae</taxon>
        <taxon>Arundo</taxon>
    </lineage>
</organism>
<keyword evidence="1" id="KW-0732">Signal</keyword>
<accession>A0A0A8Z3X7</accession>
<feature type="signal peptide" evidence="1">
    <location>
        <begin position="1"/>
        <end position="22"/>
    </location>
</feature>
<sequence length="38" mass="4233">MSKCHAMIVCWLLFSLHGPADSGRYIGSCVTLFWSTTL</sequence>
<dbReference type="AlphaFoldDB" id="A0A0A8Z3X7"/>
<evidence type="ECO:0000256" key="1">
    <source>
        <dbReference type="SAM" id="SignalP"/>
    </source>
</evidence>
<protein>
    <submittedName>
        <fullName evidence="2">Uncharacterized protein</fullName>
    </submittedName>
</protein>
<feature type="chain" id="PRO_5002042287" evidence="1">
    <location>
        <begin position="23"/>
        <end position="38"/>
    </location>
</feature>
<proteinExistence type="predicted"/>
<reference evidence="2" key="1">
    <citation type="submission" date="2014-09" db="EMBL/GenBank/DDBJ databases">
        <authorList>
            <person name="Magalhaes I.L.F."/>
            <person name="Oliveira U."/>
            <person name="Santos F.R."/>
            <person name="Vidigal T.H.D.A."/>
            <person name="Brescovit A.D."/>
            <person name="Santos A.J."/>
        </authorList>
    </citation>
    <scope>NUCLEOTIDE SEQUENCE</scope>
    <source>
        <tissue evidence="2">Shoot tissue taken approximately 20 cm above the soil surface</tissue>
    </source>
</reference>
<dbReference type="EMBL" id="GBRH01266435">
    <property type="protein sequence ID" value="JAD31460.1"/>
    <property type="molecule type" value="Transcribed_RNA"/>
</dbReference>
<name>A0A0A8Z3X7_ARUDO</name>
<evidence type="ECO:0000313" key="2">
    <source>
        <dbReference type="EMBL" id="JAD31460.1"/>
    </source>
</evidence>